<comment type="caution">
    <text evidence="1">The sequence shown here is derived from an EMBL/GenBank/DDBJ whole genome shotgun (WGS) entry which is preliminary data.</text>
</comment>
<dbReference type="Proteomes" id="UP000586042">
    <property type="component" value="Unassembled WGS sequence"/>
</dbReference>
<dbReference type="AlphaFoldDB" id="A0A7Y6I9S0"/>
<accession>A0A7Y6I9S0</accession>
<evidence type="ECO:0000313" key="1">
    <source>
        <dbReference type="EMBL" id="NUW33743.1"/>
    </source>
</evidence>
<dbReference type="Pfam" id="PF02575">
    <property type="entry name" value="YbaB_DNA_bd"/>
    <property type="match status" value="1"/>
</dbReference>
<proteinExistence type="predicted"/>
<reference evidence="1 2" key="1">
    <citation type="submission" date="2020-06" db="EMBL/GenBank/DDBJ databases">
        <title>Nonomuraea sp. SMC257, a novel actinomycete isolated from soil.</title>
        <authorList>
            <person name="Chanama M."/>
        </authorList>
    </citation>
    <scope>NUCLEOTIDE SEQUENCE [LARGE SCALE GENOMIC DNA]</scope>
    <source>
        <strain evidence="1 2">SMC257</strain>
    </source>
</reference>
<dbReference type="GO" id="GO:0003677">
    <property type="term" value="F:DNA binding"/>
    <property type="evidence" value="ECO:0007669"/>
    <property type="project" value="InterPro"/>
</dbReference>
<dbReference type="Gene3D" id="3.30.1310.10">
    <property type="entry name" value="Nucleoid-associated protein YbaB-like domain"/>
    <property type="match status" value="1"/>
</dbReference>
<dbReference type="SUPFAM" id="SSF82607">
    <property type="entry name" value="YbaB-like"/>
    <property type="match status" value="1"/>
</dbReference>
<protein>
    <submittedName>
        <fullName evidence="1">YbaB/EbfC family nucleoid-associated protein</fullName>
    </submittedName>
</protein>
<dbReference type="RefSeq" id="WP_175591167.1">
    <property type="nucleotide sequence ID" value="NZ_JABWGN010000007.1"/>
</dbReference>
<dbReference type="EMBL" id="JABWGN010000007">
    <property type="protein sequence ID" value="NUW33743.1"/>
    <property type="molecule type" value="Genomic_DNA"/>
</dbReference>
<organism evidence="1 2">
    <name type="scientific">Nonomuraea montanisoli</name>
    <dbReference type="NCBI Taxonomy" id="2741721"/>
    <lineage>
        <taxon>Bacteria</taxon>
        <taxon>Bacillati</taxon>
        <taxon>Actinomycetota</taxon>
        <taxon>Actinomycetes</taxon>
        <taxon>Streptosporangiales</taxon>
        <taxon>Streptosporangiaceae</taxon>
        <taxon>Nonomuraea</taxon>
    </lineage>
</organism>
<dbReference type="InterPro" id="IPR004401">
    <property type="entry name" value="YbaB/EbfC"/>
</dbReference>
<keyword evidence="2" id="KW-1185">Reference proteome</keyword>
<dbReference type="InterPro" id="IPR036894">
    <property type="entry name" value="YbaB-like_sf"/>
</dbReference>
<gene>
    <name evidence="1" type="ORF">HTZ77_20220</name>
</gene>
<sequence length="131" mass="13834">MRDVKAFAANGPEDLTRLLREADGWNRALNEALSGLEEERLAGTDPSGVVRAEVSGSGRLRGLSIDPRGLRGLDHVQLAHAVQEAIAAAHRAMGDRLTEVVEDLAGPARGTTSADAADPLDGYIRNVLLGD</sequence>
<evidence type="ECO:0000313" key="2">
    <source>
        <dbReference type="Proteomes" id="UP000586042"/>
    </source>
</evidence>
<name>A0A7Y6I9S0_9ACTN</name>